<evidence type="ECO:0000256" key="15">
    <source>
        <dbReference type="PROSITE-ProRule" id="PRU10143"/>
    </source>
</evidence>
<dbReference type="InterPro" id="IPR036942">
    <property type="entry name" value="Beta-barrel_TonB_sf"/>
</dbReference>
<dbReference type="RefSeq" id="WP_012904535.1">
    <property type="nucleotide sequence ID" value="NZ_CAJTBI010000034.1"/>
</dbReference>
<evidence type="ECO:0000256" key="17">
    <source>
        <dbReference type="RuleBase" id="RU003357"/>
    </source>
</evidence>
<dbReference type="CDD" id="cd01347">
    <property type="entry name" value="ligand_gated_channel"/>
    <property type="match status" value="1"/>
</dbReference>
<feature type="signal peptide" evidence="18">
    <location>
        <begin position="1"/>
        <end position="33"/>
    </location>
</feature>
<dbReference type="GO" id="GO:0038023">
    <property type="term" value="F:signaling receptor activity"/>
    <property type="evidence" value="ECO:0007669"/>
    <property type="project" value="InterPro"/>
</dbReference>
<name>A0A482PKN8_CITRO</name>
<feature type="domain" description="TonB-dependent receptor-like beta-barrel" evidence="19">
    <location>
        <begin position="254"/>
        <end position="720"/>
    </location>
</feature>
<evidence type="ECO:0000259" key="20">
    <source>
        <dbReference type="Pfam" id="PF07715"/>
    </source>
</evidence>
<keyword evidence="13 14" id="KW-0998">Cell outer membrane</keyword>
<dbReference type="GO" id="GO:0015891">
    <property type="term" value="P:siderophore transport"/>
    <property type="evidence" value="ECO:0007669"/>
    <property type="project" value="InterPro"/>
</dbReference>
<evidence type="ECO:0000256" key="3">
    <source>
        <dbReference type="ARBA" id="ARBA00022448"/>
    </source>
</evidence>
<dbReference type="GO" id="GO:0015344">
    <property type="term" value="F:siderophore uptake transmembrane transporter activity"/>
    <property type="evidence" value="ECO:0007669"/>
    <property type="project" value="TreeGrafter"/>
</dbReference>
<gene>
    <name evidence="21" type="primary">fhuA</name>
    <name evidence="21" type="ORF">E2R62_23015</name>
</gene>
<dbReference type="InterPro" id="IPR037066">
    <property type="entry name" value="Plug_dom_sf"/>
</dbReference>
<evidence type="ECO:0000256" key="8">
    <source>
        <dbReference type="ARBA" id="ARBA00023004"/>
    </source>
</evidence>
<evidence type="ECO:0000256" key="1">
    <source>
        <dbReference type="ARBA" id="ARBA00004571"/>
    </source>
</evidence>
<keyword evidence="11 14" id="KW-0472">Membrane</keyword>
<dbReference type="InterPro" id="IPR039426">
    <property type="entry name" value="TonB-dep_rcpt-like"/>
</dbReference>
<evidence type="ECO:0000256" key="13">
    <source>
        <dbReference type="ARBA" id="ARBA00023237"/>
    </source>
</evidence>
<feature type="short sequence motif" description="TonB C-terminal box" evidence="16">
    <location>
        <begin position="734"/>
        <end position="751"/>
    </location>
</feature>
<dbReference type="Pfam" id="PF00593">
    <property type="entry name" value="TonB_dep_Rec_b-barrel"/>
    <property type="match status" value="1"/>
</dbReference>
<dbReference type="OMA" id="TNQYLDG"/>
<feature type="chain" id="PRO_5019851237" evidence="18">
    <location>
        <begin position="34"/>
        <end position="751"/>
    </location>
</feature>
<dbReference type="InterPro" id="IPR010917">
    <property type="entry name" value="TonB_rcpt_CS"/>
</dbReference>
<feature type="short sequence motif" description="TonB box" evidence="15">
    <location>
        <begin position="41"/>
        <end position="47"/>
    </location>
</feature>
<dbReference type="AlphaFoldDB" id="A0A482PKN8"/>
<evidence type="ECO:0000256" key="10">
    <source>
        <dbReference type="ARBA" id="ARBA00023077"/>
    </source>
</evidence>
<evidence type="ECO:0000256" key="16">
    <source>
        <dbReference type="PROSITE-ProRule" id="PRU10144"/>
    </source>
</evidence>
<protein>
    <submittedName>
        <fullName evidence="21">Ferrichrome porin FhuA</fullName>
    </submittedName>
</protein>
<feature type="domain" description="TonB-dependent receptor plug" evidence="20">
    <location>
        <begin position="76"/>
        <end position="180"/>
    </location>
</feature>
<dbReference type="PANTHER" id="PTHR32552">
    <property type="entry name" value="FERRICHROME IRON RECEPTOR-RELATED"/>
    <property type="match status" value="1"/>
</dbReference>
<dbReference type="PROSITE" id="PS00430">
    <property type="entry name" value="TONB_DEPENDENT_REC_1"/>
    <property type="match status" value="1"/>
</dbReference>
<keyword evidence="10 15" id="KW-0798">TonB box</keyword>
<evidence type="ECO:0000256" key="9">
    <source>
        <dbReference type="ARBA" id="ARBA00023065"/>
    </source>
</evidence>
<dbReference type="InterPro" id="IPR000531">
    <property type="entry name" value="Beta-barrel_TonB"/>
</dbReference>
<comment type="similarity">
    <text evidence="2 14 17">Belongs to the TonB-dependent receptor family.</text>
</comment>
<keyword evidence="12" id="KW-0675">Receptor</keyword>
<dbReference type="NCBIfam" id="NF007465">
    <property type="entry name" value="PRK10044.1"/>
    <property type="match status" value="1"/>
</dbReference>
<organism evidence="21">
    <name type="scientific">Citrobacter rodentium</name>
    <dbReference type="NCBI Taxonomy" id="67825"/>
    <lineage>
        <taxon>Bacteria</taxon>
        <taxon>Pseudomonadati</taxon>
        <taxon>Pseudomonadota</taxon>
        <taxon>Gammaproteobacteria</taxon>
        <taxon>Enterobacterales</taxon>
        <taxon>Enterobacteriaceae</taxon>
        <taxon>Citrobacter</taxon>
    </lineage>
</organism>
<dbReference type="FunFam" id="2.40.170.20:FF:000003">
    <property type="entry name" value="Ferrichrome outer membrane transporter/phage receptor"/>
    <property type="match status" value="1"/>
</dbReference>
<dbReference type="PROSITE" id="PS01156">
    <property type="entry name" value="TONB_DEPENDENT_REC_2"/>
    <property type="match status" value="1"/>
</dbReference>
<dbReference type="GO" id="GO:0009279">
    <property type="term" value="C:cell outer membrane"/>
    <property type="evidence" value="ECO:0007669"/>
    <property type="project" value="UniProtKB-SubCell"/>
</dbReference>
<dbReference type="NCBIfam" id="TIGR01783">
    <property type="entry name" value="TonB-siderophor"/>
    <property type="match status" value="1"/>
</dbReference>
<comment type="subcellular location">
    <subcellularLocation>
        <location evidence="1 14">Cell outer membrane</location>
        <topology evidence="1 14">Multi-pass membrane protein</topology>
    </subcellularLocation>
</comment>
<dbReference type="Pfam" id="PF07715">
    <property type="entry name" value="Plug"/>
    <property type="match status" value="1"/>
</dbReference>
<dbReference type="InterPro" id="IPR010105">
    <property type="entry name" value="TonB_sidphr_rcpt"/>
</dbReference>
<evidence type="ECO:0000256" key="7">
    <source>
        <dbReference type="ARBA" id="ARBA00022729"/>
    </source>
</evidence>
<keyword evidence="5" id="KW-0410">Iron transport</keyword>
<keyword evidence="4 14" id="KW-1134">Transmembrane beta strand</keyword>
<dbReference type="PANTHER" id="PTHR32552:SF68">
    <property type="entry name" value="FERRICHROME OUTER MEMBRANE TRANSPORTER_PHAGE RECEPTOR"/>
    <property type="match status" value="1"/>
</dbReference>
<accession>A0A482PKN8</accession>
<proteinExistence type="inferred from homology"/>
<dbReference type="PROSITE" id="PS52016">
    <property type="entry name" value="TONB_DEPENDENT_REC_3"/>
    <property type="match status" value="1"/>
</dbReference>
<dbReference type="InterPro" id="IPR012910">
    <property type="entry name" value="Plug_dom"/>
</dbReference>
<dbReference type="EMBL" id="CP038008">
    <property type="protein sequence ID" value="QBY31405.1"/>
    <property type="molecule type" value="Genomic_DNA"/>
</dbReference>
<keyword evidence="8" id="KW-0408">Iron</keyword>
<reference evidence="21" key="1">
    <citation type="submission" date="2019-03" db="EMBL/GenBank/DDBJ databases">
        <title>Complete genome sequence of enteropathogenic Citrobacter rodentium strain DBS100.</title>
        <authorList>
            <person name="Popov G."/>
            <person name="Fiebig A."/>
            <person name="Shideler S."/>
            <person name="Coombes B."/>
            <person name="Savchenko A."/>
        </authorList>
    </citation>
    <scope>NUCLEOTIDE SEQUENCE</scope>
    <source>
        <strain evidence="21">DBS100</strain>
    </source>
</reference>
<keyword evidence="7 18" id="KW-0732">Signal</keyword>
<keyword evidence="9" id="KW-0406">Ion transport</keyword>
<dbReference type="InterPro" id="IPR010916">
    <property type="entry name" value="TonB_box_CS"/>
</dbReference>
<evidence type="ECO:0000259" key="19">
    <source>
        <dbReference type="Pfam" id="PF00593"/>
    </source>
</evidence>
<evidence type="ECO:0000313" key="21">
    <source>
        <dbReference type="EMBL" id="QBY31405.1"/>
    </source>
</evidence>
<evidence type="ECO:0000256" key="14">
    <source>
        <dbReference type="PROSITE-ProRule" id="PRU01360"/>
    </source>
</evidence>
<keyword evidence="6 14" id="KW-0812">Transmembrane</keyword>
<evidence type="ECO:0000256" key="5">
    <source>
        <dbReference type="ARBA" id="ARBA00022496"/>
    </source>
</evidence>
<keyword evidence="3 14" id="KW-0813">Transport</keyword>
<evidence type="ECO:0000256" key="12">
    <source>
        <dbReference type="ARBA" id="ARBA00023170"/>
    </source>
</evidence>
<sequence length="751" mass="82621">MARLKTAQPNSSLRKLAVVVATAVSGMSVYAQAAVQPKEETITVTAAPAPQESAWGPAATIAARQSATATKTDTPIQKVPQSISVVTAEEMALHQPKSVKEALSYTPGVAVGTRGASNTYDYLIIRGFAADGQSQNNYLNGLKMQGNFYNDAVIDPYMLERAEVMRGPVSVLYGKSNPGGLLNMVSKRPTTEPLKEVQFKMGTNSLFQTGFDFSDALNDDGVYSYRLTGLARSANAQQQGAEEQRYAIAPSFSWRPDDKTNFTFLSYFQNEPETGYYGWLPKEGTVSTLPNGKRLSTDFNEGANNNTYSRNEKMVGYSFDHEFNDTFTVRQNLRYAQNKVAQKSVYGYGMCSDPMYSSNPDSSPCASVSQSEWGHTLTRQYVVDNEKLENFAVDTQLQSKFATGSVDHTLLTGVDFMRMRNDIDSWFGYVGSVTPSDIYNLDRSDFDFNSRDPDTSGPYQILNKQKQTGLYVQDQMQWDKVLVTLGGRYDWAKQDSLNRVSGTTDSREDKEFTWRGGINYLFDNGVTPYFSYSESFEPASQTGASGNIFAPSKGKQYEAGVKYVPNDRPIVITGAVYQLTKSNNLMSDPTPGSFFSIEGGEIRSRGVEIEAKAALSASVNVVGSYTYTDAEYTTDTRYKGNTPAQVPEHMASLWGDYTFFDGALSGLTLGAGGRYSGSSYGDPANSFKVGSYTVVDALVRYDLARLGMAGSNVALHVNNLFDREYVASCFNTYGCFWGAERQVVATATFRF</sequence>
<dbReference type="Gene3D" id="2.170.130.10">
    <property type="entry name" value="TonB-dependent receptor, plug domain"/>
    <property type="match status" value="1"/>
</dbReference>
<evidence type="ECO:0000256" key="6">
    <source>
        <dbReference type="ARBA" id="ARBA00022692"/>
    </source>
</evidence>
<dbReference type="FunFam" id="2.170.130.10:FF:000001">
    <property type="entry name" value="Catecholate siderophore TonB-dependent receptor"/>
    <property type="match status" value="1"/>
</dbReference>
<dbReference type="Gene3D" id="2.40.170.20">
    <property type="entry name" value="TonB-dependent receptor, beta-barrel domain"/>
    <property type="match status" value="1"/>
</dbReference>
<dbReference type="SUPFAM" id="SSF56935">
    <property type="entry name" value="Porins"/>
    <property type="match status" value="1"/>
</dbReference>
<evidence type="ECO:0000256" key="2">
    <source>
        <dbReference type="ARBA" id="ARBA00009810"/>
    </source>
</evidence>
<evidence type="ECO:0000256" key="11">
    <source>
        <dbReference type="ARBA" id="ARBA00023136"/>
    </source>
</evidence>
<evidence type="ECO:0000256" key="18">
    <source>
        <dbReference type="SAM" id="SignalP"/>
    </source>
</evidence>
<evidence type="ECO:0000256" key="4">
    <source>
        <dbReference type="ARBA" id="ARBA00022452"/>
    </source>
</evidence>